<sequence>MSTRLCALAFACVVACGSAFAYGPHGHMAVGTVADAMIAGTPAAKEVRKILGSNLRTASVWADCAKSVDPRTFKYGGAGRFADCAIYENPASEQLMEAFVRRNVGNCTSPHNTEPCHKQYHYTDVALQRVAYKKGQVGTTDQDVVSAIAATIAVLQGKPCPPPFKITSKKEALRLLSHYVGDIHQPLHVVSVYVDAKGKVVDPDEGAFDARTETHGGNDLLIGSRKLHGEWDSVTSSLASQPPSPALMKLARAVPVTAGDMSGWSTAWATESLTGGKVAFDGITYAAEDAQHHHAVDLPAGYAQRKEDVQRKEIAKAGARLAQVLTAIWR</sequence>
<dbReference type="InterPro" id="IPR008947">
    <property type="entry name" value="PLipase_C/P1_nuclease_dom_sf"/>
</dbReference>
<keyword evidence="4" id="KW-0378">Hydrolase</keyword>
<dbReference type="Pfam" id="PF02265">
    <property type="entry name" value="S1-P1_nuclease"/>
    <property type="match status" value="1"/>
</dbReference>
<evidence type="ECO:0000256" key="4">
    <source>
        <dbReference type="ARBA" id="ARBA00022801"/>
    </source>
</evidence>
<dbReference type="Proteomes" id="UP001385892">
    <property type="component" value="Unassembled WGS sequence"/>
</dbReference>
<feature type="chain" id="PRO_5046788000" evidence="7">
    <location>
        <begin position="22"/>
        <end position="330"/>
    </location>
</feature>
<proteinExistence type="predicted"/>
<keyword evidence="7" id="KW-0732">Signal</keyword>
<evidence type="ECO:0000256" key="5">
    <source>
        <dbReference type="ARBA" id="ARBA00023157"/>
    </source>
</evidence>
<dbReference type="PANTHER" id="PTHR33146">
    <property type="entry name" value="ENDONUCLEASE 4"/>
    <property type="match status" value="1"/>
</dbReference>
<dbReference type="Gene3D" id="1.10.575.10">
    <property type="entry name" value="P1 Nuclease"/>
    <property type="match status" value="1"/>
</dbReference>
<dbReference type="CDD" id="cd11010">
    <property type="entry name" value="S1-P1_nuclease"/>
    <property type="match status" value="1"/>
</dbReference>
<organism evidence="8 9">
    <name type="scientific">Variovorax rhizosphaerae</name>
    <dbReference type="NCBI Taxonomy" id="1836200"/>
    <lineage>
        <taxon>Bacteria</taxon>
        <taxon>Pseudomonadati</taxon>
        <taxon>Pseudomonadota</taxon>
        <taxon>Betaproteobacteria</taxon>
        <taxon>Burkholderiales</taxon>
        <taxon>Comamonadaceae</taxon>
        <taxon>Variovorax</taxon>
    </lineage>
</organism>
<evidence type="ECO:0000256" key="2">
    <source>
        <dbReference type="ARBA" id="ARBA00022723"/>
    </source>
</evidence>
<keyword evidence="2" id="KW-0479">Metal-binding</keyword>
<keyword evidence="6" id="KW-0325">Glycoprotein</keyword>
<dbReference type="PANTHER" id="PTHR33146:SF26">
    <property type="entry name" value="ENDONUCLEASE 4"/>
    <property type="match status" value="1"/>
</dbReference>
<comment type="caution">
    <text evidence="8">The sequence shown here is derived from an EMBL/GenBank/DDBJ whole genome shotgun (WGS) entry which is preliminary data.</text>
</comment>
<evidence type="ECO:0000313" key="8">
    <source>
        <dbReference type="EMBL" id="MEJ8848534.1"/>
    </source>
</evidence>
<evidence type="ECO:0000256" key="7">
    <source>
        <dbReference type="SAM" id="SignalP"/>
    </source>
</evidence>
<dbReference type="SUPFAM" id="SSF48537">
    <property type="entry name" value="Phospholipase C/P1 nuclease"/>
    <property type="match status" value="1"/>
</dbReference>
<feature type="signal peptide" evidence="7">
    <location>
        <begin position="1"/>
        <end position="21"/>
    </location>
</feature>
<protein>
    <submittedName>
        <fullName evidence="8">S1/P1 nuclease</fullName>
    </submittedName>
</protein>
<evidence type="ECO:0000256" key="1">
    <source>
        <dbReference type="ARBA" id="ARBA00022722"/>
    </source>
</evidence>
<gene>
    <name evidence="8" type="ORF">WKW82_17880</name>
</gene>
<reference evidence="8 9" key="1">
    <citation type="submission" date="2024-03" db="EMBL/GenBank/DDBJ databases">
        <title>Novel species of the genus Variovorax.</title>
        <authorList>
            <person name="Liu Q."/>
            <person name="Xin Y.-H."/>
        </authorList>
    </citation>
    <scope>NUCLEOTIDE SEQUENCE [LARGE SCALE GENOMIC DNA]</scope>
    <source>
        <strain evidence="8 9">KACC 18900</strain>
    </source>
</reference>
<dbReference type="InterPro" id="IPR003154">
    <property type="entry name" value="S1/P1nuclease"/>
</dbReference>
<evidence type="ECO:0000256" key="3">
    <source>
        <dbReference type="ARBA" id="ARBA00022759"/>
    </source>
</evidence>
<name>A0ABU8WMF1_9BURK</name>
<keyword evidence="9" id="KW-1185">Reference proteome</keyword>
<evidence type="ECO:0000256" key="6">
    <source>
        <dbReference type="ARBA" id="ARBA00023180"/>
    </source>
</evidence>
<dbReference type="EMBL" id="JBBKZT010000008">
    <property type="protein sequence ID" value="MEJ8848534.1"/>
    <property type="molecule type" value="Genomic_DNA"/>
</dbReference>
<keyword evidence="1" id="KW-0540">Nuclease</keyword>
<dbReference type="RefSeq" id="WP_340343670.1">
    <property type="nucleotide sequence ID" value="NZ_JBBKZT010000008.1"/>
</dbReference>
<keyword evidence="5" id="KW-1015">Disulfide bond</keyword>
<keyword evidence="3" id="KW-0255">Endonuclease</keyword>
<evidence type="ECO:0000313" key="9">
    <source>
        <dbReference type="Proteomes" id="UP001385892"/>
    </source>
</evidence>
<accession>A0ABU8WMF1</accession>